<protein>
    <submittedName>
        <fullName evidence="1">Uncharacterized protein</fullName>
    </submittedName>
</protein>
<reference evidence="1 2" key="1">
    <citation type="journal article" date="2023" name="Hortic Res">
        <title>The complete reference genome for grapevine (Vitis vinifera L.) genetics and breeding.</title>
        <authorList>
            <person name="Shi X."/>
            <person name="Cao S."/>
            <person name="Wang X."/>
            <person name="Huang S."/>
            <person name="Wang Y."/>
            <person name="Liu Z."/>
            <person name="Liu W."/>
            <person name="Leng X."/>
            <person name="Peng Y."/>
            <person name="Wang N."/>
            <person name="Wang Y."/>
            <person name="Ma Z."/>
            <person name="Xu X."/>
            <person name="Zhang F."/>
            <person name="Xue H."/>
            <person name="Zhong H."/>
            <person name="Wang Y."/>
            <person name="Zhang K."/>
            <person name="Velt A."/>
            <person name="Avia K."/>
            <person name="Holtgrawe D."/>
            <person name="Grimplet J."/>
            <person name="Matus J.T."/>
            <person name="Ware D."/>
            <person name="Wu X."/>
            <person name="Wang H."/>
            <person name="Liu C."/>
            <person name="Fang Y."/>
            <person name="Rustenholz C."/>
            <person name="Cheng Z."/>
            <person name="Xiao H."/>
            <person name="Zhou Y."/>
        </authorList>
    </citation>
    <scope>NUCLEOTIDE SEQUENCE [LARGE SCALE GENOMIC DNA]</scope>
    <source>
        <strain evidence="2">cv. Pinot noir / PN40024</strain>
        <tissue evidence="1">Leaf</tissue>
    </source>
</reference>
<dbReference type="EMBL" id="CP126662">
    <property type="protein sequence ID" value="WKA05117.1"/>
    <property type="molecule type" value="Genomic_DNA"/>
</dbReference>
<organism evidence="1 2">
    <name type="scientific">Vitis vinifera</name>
    <name type="common">Grape</name>
    <dbReference type="NCBI Taxonomy" id="29760"/>
    <lineage>
        <taxon>Eukaryota</taxon>
        <taxon>Viridiplantae</taxon>
        <taxon>Streptophyta</taxon>
        <taxon>Embryophyta</taxon>
        <taxon>Tracheophyta</taxon>
        <taxon>Spermatophyta</taxon>
        <taxon>Magnoliopsida</taxon>
        <taxon>eudicotyledons</taxon>
        <taxon>Gunneridae</taxon>
        <taxon>Pentapetalae</taxon>
        <taxon>rosids</taxon>
        <taxon>Vitales</taxon>
        <taxon>Vitaceae</taxon>
        <taxon>Viteae</taxon>
        <taxon>Vitis</taxon>
    </lineage>
</organism>
<accession>A0ABY9DDQ5</accession>
<evidence type="ECO:0000313" key="1">
    <source>
        <dbReference type="EMBL" id="WKA05117.1"/>
    </source>
</evidence>
<keyword evidence="2" id="KW-1185">Reference proteome</keyword>
<dbReference type="Proteomes" id="UP001227230">
    <property type="component" value="Chromosome 15"/>
</dbReference>
<gene>
    <name evidence="1" type="ORF">VitviT2T_023101</name>
</gene>
<name>A0ABY9DDQ5_VITVI</name>
<evidence type="ECO:0000313" key="2">
    <source>
        <dbReference type="Proteomes" id="UP001227230"/>
    </source>
</evidence>
<sequence length="208" mass="24144">MPRGSLSLAHADGPLCDARHSSFQPGKNSVRPTFNLLWMSHIRNSVRLTFHLLRMYHIRNPVWPTFHLLLMSHIRNFVRPTFYLTRMSHIWNSSLPTFHPGISHSEFFSADIPPGCLTSRIFLRRHSTRISHIRNSVRPTFHLLRIFRSRRLLPGERGGRFNFTGQTCPDPLVTLTRTAWLVRHSRFTESISAHNQKANSDNTDDQVS</sequence>
<proteinExistence type="predicted"/>